<evidence type="ECO:0000313" key="1">
    <source>
        <dbReference type="EMBL" id="CAA7031943.1"/>
    </source>
</evidence>
<evidence type="ECO:0000313" key="3">
    <source>
        <dbReference type="Proteomes" id="UP000467841"/>
    </source>
</evidence>
<evidence type="ECO:0008006" key="4">
    <source>
        <dbReference type="Google" id="ProtNLM"/>
    </source>
</evidence>
<accession>A0A6D2L913</accession>
<reference evidence="2 3" key="1">
    <citation type="submission" date="2020-01" db="EMBL/GenBank/DDBJ databases">
        <authorList>
            <person name="Mishra B."/>
        </authorList>
    </citation>
    <scope>NUCLEOTIDE SEQUENCE [LARGE SCALE GENOMIC DNA]</scope>
</reference>
<dbReference type="EMBL" id="CACVBM020001623">
    <property type="protein sequence ID" value="CAA7056066.1"/>
    <property type="molecule type" value="Genomic_DNA"/>
</dbReference>
<dbReference type="EMBL" id="CACVBM020001114">
    <property type="protein sequence ID" value="CAA7031943.1"/>
    <property type="molecule type" value="Genomic_DNA"/>
</dbReference>
<name>A0A6D2L913_9BRAS</name>
<organism evidence="2 3">
    <name type="scientific">Microthlaspi erraticum</name>
    <dbReference type="NCBI Taxonomy" id="1685480"/>
    <lineage>
        <taxon>Eukaryota</taxon>
        <taxon>Viridiplantae</taxon>
        <taxon>Streptophyta</taxon>
        <taxon>Embryophyta</taxon>
        <taxon>Tracheophyta</taxon>
        <taxon>Spermatophyta</taxon>
        <taxon>Magnoliopsida</taxon>
        <taxon>eudicotyledons</taxon>
        <taxon>Gunneridae</taxon>
        <taxon>Pentapetalae</taxon>
        <taxon>rosids</taxon>
        <taxon>malvids</taxon>
        <taxon>Brassicales</taxon>
        <taxon>Brassicaceae</taxon>
        <taxon>Coluteocarpeae</taxon>
        <taxon>Microthlaspi</taxon>
    </lineage>
</organism>
<dbReference type="InterPro" id="IPR011990">
    <property type="entry name" value="TPR-like_helical_dom_sf"/>
</dbReference>
<sequence>MPRSIAIATASTAKGFLRRRHLLERGNFDNPEAASHSFCVIWSRPFSGATHYRERLRNGFLRSIKFDDAFNLFCEMLRSRPLPSIVDFTRVLTAIAKMNKYDIVIYLCQKMEN</sequence>
<dbReference type="OrthoDB" id="1934535at2759"/>
<dbReference type="Proteomes" id="UP000467841">
    <property type="component" value="Unassembled WGS sequence"/>
</dbReference>
<evidence type="ECO:0000313" key="2">
    <source>
        <dbReference type="EMBL" id="CAA7056066.1"/>
    </source>
</evidence>
<gene>
    <name evidence="1" type="ORF">MERR_LOCUS19178</name>
    <name evidence="2" type="ORF">MERR_LOCUS43302</name>
</gene>
<proteinExistence type="predicted"/>
<keyword evidence="3" id="KW-1185">Reference proteome</keyword>
<dbReference type="Gene3D" id="1.25.40.10">
    <property type="entry name" value="Tetratricopeptide repeat domain"/>
    <property type="match status" value="1"/>
</dbReference>
<dbReference type="AlphaFoldDB" id="A0A6D2L913"/>
<protein>
    <recommendedName>
        <fullName evidence="4">Pentatricopeptide repeat-containing protein</fullName>
    </recommendedName>
</protein>